<dbReference type="Pfam" id="PF10384">
    <property type="entry name" value="Scm3"/>
    <property type="match status" value="1"/>
</dbReference>
<gene>
    <name evidence="2" type="ORF">BJY01DRAFT_80901</name>
</gene>
<evidence type="ECO:0000313" key="3">
    <source>
        <dbReference type="Proteomes" id="UP001610446"/>
    </source>
</evidence>
<feature type="compositionally biased region" description="Basic residues" evidence="1">
    <location>
        <begin position="1"/>
        <end position="10"/>
    </location>
</feature>
<dbReference type="Proteomes" id="UP001610446">
    <property type="component" value="Unassembled WGS sequence"/>
</dbReference>
<feature type="region of interest" description="Disordered" evidence="1">
    <location>
        <begin position="87"/>
        <end position="222"/>
    </location>
</feature>
<accession>A0ABR4J402</accession>
<feature type="region of interest" description="Disordered" evidence="1">
    <location>
        <begin position="251"/>
        <end position="330"/>
    </location>
</feature>
<dbReference type="PANTHER" id="PTHR15992">
    <property type="entry name" value="HOLLIDAY JUNCTION RECOGNITION PROTEIN"/>
    <property type="match status" value="1"/>
</dbReference>
<name>A0ABR4J402_9EURO</name>
<protein>
    <submittedName>
        <fullName evidence="2">Centromere protein Scm3-domain-containing protein</fullName>
    </submittedName>
</protein>
<feature type="compositionally biased region" description="Basic and acidic residues" evidence="1">
    <location>
        <begin position="275"/>
        <end position="290"/>
    </location>
</feature>
<organism evidence="2 3">
    <name type="scientific">Aspergillus pseudoustus</name>
    <dbReference type="NCBI Taxonomy" id="1810923"/>
    <lineage>
        <taxon>Eukaryota</taxon>
        <taxon>Fungi</taxon>
        <taxon>Dikarya</taxon>
        <taxon>Ascomycota</taxon>
        <taxon>Pezizomycotina</taxon>
        <taxon>Eurotiomycetes</taxon>
        <taxon>Eurotiomycetidae</taxon>
        <taxon>Eurotiales</taxon>
        <taxon>Aspergillaceae</taxon>
        <taxon>Aspergillus</taxon>
        <taxon>Aspergillus subgen. Nidulantes</taxon>
    </lineage>
</organism>
<dbReference type="InterPro" id="IPR009057">
    <property type="entry name" value="Homeodomain-like_sf"/>
</dbReference>
<dbReference type="InterPro" id="IPR018465">
    <property type="entry name" value="Scm3/HJURP"/>
</dbReference>
<comment type="caution">
    <text evidence="2">The sequence shown here is derived from an EMBL/GenBank/DDBJ whole genome shotgun (WGS) entry which is preliminary data.</text>
</comment>
<feature type="region of interest" description="Disordered" evidence="1">
    <location>
        <begin position="1"/>
        <end position="35"/>
    </location>
</feature>
<evidence type="ECO:0000256" key="1">
    <source>
        <dbReference type="SAM" id="MobiDB-lite"/>
    </source>
</evidence>
<dbReference type="SUPFAM" id="SSF46689">
    <property type="entry name" value="Homeodomain-like"/>
    <property type="match status" value="1"/>
</dbReference>
<keyword evidence="3" id="KW-1185">Reference proteome</keyword>
<dbReference type="PANTHER" id="PTHR15992:SF5">
    <property type="entry name" value="HOLLIDAY JUNCTION RECOGNITION PROTEIN"/>
    <property type="match status" value="1"/>
</dbReference>
<reference evidence="2 3" key="1">
    <citation type="submission" date="2024-07" db="EMBL/GenBank/DDBJ databases">
        <title>Section-level genome sequencing and comparative genomics of Aspergillus sections Usti and Cavernicolus.</title>
        <authorList>
            <consortium name="Lawrence Berkeley National Laboratory"/>
            <person name="Nybo J.L."/>
            <person name="Vesth T.C."/>
            <person name="Theobald S."/>
            <person name="Frisvad J.C."/>
            <person name="Larsen T.O."/>
            <person name="Kjaerboelling I."/>
            <person name="Rothschild-Mancinelli K."/>
            <person name="Lyhne E.K."/>
            <person name="Kogle M.E."/>
            <person name="Barry K."/>
            <person name="Clum A."/>
            <person name="Na H."/>
            <person name="Ledsgaard L."/>
            <person name="Lin J."/>
            <person name="Lipzen A."/>
            <person name="Kuo A."/>
            <person name="Riley R."/>
            <person name="Mondo S."/>
            <person name="Labutti K."/>
            <person name="Haridas S."/>
            <person name="Pangalinan J."/>
            <person name="Salamov A.A."/>
            <person name="Simmons B.A."/>
            <person name="Magnuson J.K."/>
            <person name="Chen J."/>
            <person name="Drula E."/>
            <person name="Henrissat B."/>
            <person name="Wiebenga A."/>
            <person name="Lubbers R.J."/>
            <person name="Gomes A.C."/>
            <person name="Makela M.R."/>
            <person name="Stajich J."/>
            <person name="Grigoriev I.V."/>
            <person name="Mortensen U.H."/>
            <person name="De Vries R.P."/>
            <person name="Baker S.E."/>
            <person name="Andersen M.R."/>
        </authorList>
    </citation>
    <scope>NUCLEOTIDE SEQUENCE [LARGE SCALE GENOMIC DNA]</scope>
    <source>
        <strain evidence="2 3">CBS 123904</strain>
    </source>
</reference>
<feature type="region of interest" description="Disordered" evidence="1">
    <location>
        <begin position="389"/>
        <end position="414"/>
    </location>
</feature>
<sequence length="538" mass="59823">MERPLKRKRLSLSPEPESENEDDPGHVDLQQARAQNDLRLKSIFEGIFEKYGRDFTNVGDEIDLQTGNILVNNGHLHALDDGDNAGTIQDWLFDPQPSTPSIEQAGRPGGDNATARHNTQKTGDCDPDGTGKHSGCRVSSRLSQLLHDPPKSQEKMNEGASTTSEAEDDRSSVDSLLDTALCVQGTHAEEVGTGETTVTEKAITRDEETNQSQGAHNGKLDETVDPIWRVPEISVKLTTPTMLNRSISRPIVTTARSGSPPGAGSLWTLPSQPRRNTDDLRRKQKGSPEKRKNHPPKPVACDWSFAEAPDGSESDDPLQDYAPSPNPKGAVYIREKRKDPFTEPHTKNTCNYCKKSFSEKGYVSHLQAVLSDPTDSEHDPIGLEKELDMLTGQSASESVRSRESRTPGSKSLDPLYELTTTTTRNKSARSTIGPDEARLIMQMRVAQGMKWKEILHHFPQRKLSQLQLWYSNHWNERQANPPRLSRPWSKDELKKLGRLKDKLNVTWPGIRTELPGRSQAEVEFELLQLWAGGNGGST</sequence>
<feature type="compositionally biased region" description="Low complexity" evidence="1">
    <location>
        <begin position="191"/>
        <end position="200"/>
    </location>
</feature>
<evidence type="ECO:0000313" key="2">
    <source>
        <dbReference type="EMBL" id="KAL2834735.1"/>
    </source>
</evidence>
<dbReference type="InterPro" id="IPR009072">
    <property type="entry name" value="Histone-fold"/>
</dbReference>
<dbReference type="EMBL" id="JBFXLU010000215">
    <property type="protein sequence ID" value="KAL2834735.1"/>
    <property type="molecule type" value="Genomic_DNA"/>
</dbReference>
<feature type="compositionally biased region" description="Basic and acidic residues" evidence="1">
    <location>
        <begin position="148"/>
        <end position="157"/>
    </location>
</feature>
<proteinExistence type="predicted"/>
<dbReference type="Gene3D" id="1.10.20.10">
    <property type="entry name" value="Histone, subunit A"/>
    <property type="match status" value="1"/>
</dbReference>